<reference evidence="1 2" key="1">
    <citation type="submission" date="2018-06" db="EMBL/GenBank/DDBJ databases">
        <title>Draft Whole-Genome Sequence of the purple photosynthetic bacterium Rhodospeudomonas palustris XCP.</title>
        <authorList>
            <person name="Rayyan A."/>
            <person name="Meyer T.E."/>
            <person name="Kyndt J.A."/>
        </authorList>
    </citation>
    <scope>NUCLEOTIDE SEQUENCE [LARGE SCALE GENOMIC DNA]</scope>
    <source>
        <strain evidence="1 2">XCP</strain>
    </source>
</reference>
<dbReference type="Proteomes" id="UP000248134">
    <property type="component" value="Unassembled WGS sequence"/>
</dbReference>
<name>A0A323UFB2_RHOPL</name>
<evidence type="ECO:0000313" key="2">
    <source>
        <dbReference type="Proteomes" id="UP000248134"/>
    </source>
</evidence>
<dbReference type="AlphaFoldDB" id="A0A323UFB2"/>
<evidence type="ECO:0000313" key="1">
    <source>
        <dbReference type="EMBL" id="PZA10200.1"/>
    </source>
</evidence>
<protein>
    <submittedName>
        <fullName evidence="1">Uncharacterized protein</fullName>
    </submittedName>
</protein>
<accession>A0A323UFB2</accession>
<proteinExistence type="predicted"/>
<comment type="caution">
    <text evidence="1">The sequence shown here is derived from an EMBL/GenBank/DDBJ whole genome shotgun (WGS) entry which is preliminary data.</text>
</comment>
<gene>
    <name evidence="1" type="ORF">DNX69_19970</name>
</gene>
<sequence>MRWLLLCGVVAFACCGQIMTAEWSKDRNGSYPDYSHQTKGCEQGRALIRKTVIEGEFEALL</sequence>
<dbReference type="OrthoDB" id="9791494at2"/>
<dbReference type="RefSeq" id="WP_110787753.1">
    <property type="nucleotide sequence ID" value="NZ_QKQS01000024.1"/>
</dbReference>
<dbReference type="EMBL" id="QKQS01000024">
    <property type="protein sequence ID" value="PZA10200.1"/>
    <property type="molecule type" value="Genomic_DNA"/>
</dbReference>
<organism evidence="1 2">
    <name type="scientific">Rhodopseudomonas palustris</name>
    <dbReference type="NCBI Taxonomy" id="1076"/>
    <lineage>
        <taxon>Bacteria</taxon>
        <taxon>Pseudomonadati</taxon>
        <taxon>Pseudomonadota</taxon>
        <taxon>Alphaproteobacteria</taxon>
        <taxon>Hyphomicrobiales</taxon>
        <taxon>Nitrobacteraceae</taxon>
        <taxon>Rhodopseudomonas</taxon>
    </lineage>
</organism>